<dbReference type="Gene3D" id="1.10.10.60">
    <property type="entry name" value="Homeodomain-like"/>
    <property type="match status" value="1"/>
</dbReference>
<dbReference type="Gene3D" id="1.10.357.10">
    <property type="entry name" value="Tetracycline Repressor, domain 2"/>
    <property type="match status" value="1"/>
</dbReference>
<accession>A0A0F0LIY3</accession>
<dbReference type="PRINTS" id="PR00455">
    <property type="entry name" value="HTHTETR"/>
</dbReference>
<evidence type="ECO:0000256" key="1">
    <source>
        <dbReference type="ARBA" id="ARBA00023125"/>
    </source>
</evidence>
<dbReference type="SUPFAM" id="SSF48498">
    <property type="entry name" value="Tetracyclin repressor-like, C-terminal domain"/>
    <property type="match status" value="1"/>
</dbReference>
<gene>
    <name evidence="4" type="primary">betI_8</name>
    <name evidence="4" type="ORF">RS86_02712</name>
</gene>
<dbReference type="InterPro" id="IPR050109">
    <property type="entry name" value="HTH-type_TetR-like_transc_reg"/>
</dbReference>
<feature type="DNA-binding region" description="H-T-H motif" evidence="2">
    <location>
        <begin position="37"/>
        <end position="56"/>
    </location>
</feature>
<dbReference type="GO" id="GO:0000976">
    <property type="term" value="F:transcription cis-regulatory region binding"/>
    <property type="evidence" value="ECO:0007669"/>
    <property type="project" value="TreeGrafter"/>
</dbReference>
<sequence length="195" mass="21382">MSTTRRRGRPKGESGSRERIVVAAEHEFGENGYDGATIRAIAARAGVDSALVHHYFGAKADLFAEVIGIPLRPDLDVPTILEGPRDEVGERVVRYVLEAFERPDVRRRGVTMIRVALGSKVMSPPLVGFLSRELIGRITTRLETPDAALRATLVASQIAGLIVTRYVARLQPIADAPVDELVARVGPTIQRYLFE</sequence>
<feature type="domain" description="HTH tetR-type" evidence="3">
    <location>
        <begin position="14"/>
        <end position="74"/>
    </location>
</feature>
<reference evidence="4 5" key="1">
    <citation type="submission" date="2015-02" db="EMBL/GenBank/DDBJ databases">
        <title>Draft genome sequences of ten Microbacterium spp. with emphasis on heavy metal contaminated environments.</title>
        <authorList>
            <person name="Corretto E."/>
        </authorList>
    </citation>
    <scope>NUCLEOTIDE SEQUENCE [LARGE SCALE GENOMIC DNA]</scope>
    <source>
        <strain evidence="4 5">ARN176</strain>
    </source>
</reference>
<dbReference type="PATRIC" id="fig|582680.6.peg.2781"/>
<dbReference type="AlphaFoldDB" id="A0A0F0LIY3"/>
<dbReference type="InterPro" id="IPR041678">
    <property type="entry name" value="TetR_C_16"/>
</dbReference>
<dbReference type="PANTHER" id="PTHR30055:SF235">
    <property type="entry name" value="TRANSCRIPTIONAL REGULATORY PROTEIN"/>
    <property type="match status" value="1"/>
</dbReference>
<protein>
    <submittedName>
        <fullName evidence="4">HTH-type transcriptional regulator BetI</fullName>
    </submittedName>
</protein>
<evidence type="ECO:0000313" key="5">
    <source>
        <dbReference type="Proteomes" id="UP000033740"/>
    </source>
</evidence>
<keyword evidence="1 2" id="KW-0238">DNA-binding</keyword>
<evidence type="ECO:0000256" key="2">
    <source>
        <dbReference type="PROSITE-ProRule" id="PRU00335"/>
    </source>
</evidence>
<dbReference type="PROSITE" id="PS50977">
    <property type="entry name" value="HTH_TETR_2"/>
    <property type="match status" value="1"/>
</dbReference>
<dbReference type="EMBL" id="JYIX01000037">
    <property type="protein sequence ID" value="KJL32240.1"/>
    <property type="molecule type" value="Genomic_DNA"/>
</dbReference>
<dbReference type="PANTHER" id="PTHR30055">
    <property type="entry name" value="HTH-TYPE TRANSCRIPTIONAL REGULATOR RUTR"/>
    <property type="match status" value="1"/>
</dbReference>
<dbReference type="Proteomes" id="UP000033740">
    <property type="component" value="Unassembled WGS sequence"/>
</dbReference>
<evidence type="ECO:0000313" key="4">
    <source>
        <dbReference type="EMBL" id="KJL32240.1"/>
    </source>
</evidence>
<dbReference type="InterPro" id="IPR001647">
    <property type="entry name" value="HTH_TetR"/>
</dbReference>
<dbReference type="Pfam" id="PF00440">
    <property type="entry name" value="TetR_N"/>
    <property type="match status" value="1"/>
</dbReference>
<organism evidence="4 5">
    <name type="scientific">Microbacterium azadirachtae</name>
    <dbReference type="NCBI Taxonomy" id="582680"/>
    <lineage>
        <taxon>Bacteria</taxon>
        <taxon>Bacillati</taxon>
        <taxon>Actinomycetota</taxon>
        <taxon>Actinomycetes</taxon>
        <taxon>Micrococcales</taxon>
        <taxon>Microbacteriaceae</taxon>
        <taxon>Microbacterium</taxon>
    </lineage>
</organism>
<dbReference type="Pfam" id="PF17920">
    <property type="entry name" value="TetR_C_16"/>
    <property type="match status" value="1"/>
</dbReference>
<dbReference type="InterPro" id="IPR009057">
    <property type="entry name" value="Homeodomain-like_sf"/>
</dbReference>
<comment type="caution">
    <text evidence="4">The sequence shown here is derived from an EMBL/GenBank/DDBJ whole genome shotgun (WGS) entry which is preliminary data.</text>
</comment>
<proteinExistence type="predicted"/>
<dbReference type="STRING" id="582680.RS86_02712"/>
<dbReference type="RefSeq" id="WP_045272769.1">
    <property type="nucleotide sequence ID" value="NZ_JYIX01000037.1"/>
</dbReference>
<name>A0A0F0LIY3_9MICO</name>
<dbReference type="InterPro" id="IPR036271">
    <property type="entry name" value="Tet_transcr_reg_TetR-rel_C_sf"/>
</dbReference>
<evidence type="ECO:0000259" key="3">
    <source>
        <dbReference type="PROSITE" id="PS50977"/>
    </source>
</evidence>
<dbReference type="SUPFAM" id="SSF46689">
    <property type="entry name" value="Homeodomain-like"/>
    <property type="match status" value="1"/>
</dbReference>
<keyword evidence="5" id="KW-1185">Reference proteome</keyword>
<dbReference type="GO" id="GO:0003700">
    <property type="term" value="F:DNA-binding transcription factor activity"/>
    <property type="evidence" value="ECO:0007669"/>
    <property type="project" value="TreeGrafter"/>
</dbReference>